<dbReference type="Gene3D" id="3.40.50.1000">
    <property type="entry name" value="HAD superfamily/HAD-like"/>
    <property type="match status" value="1"/>
</dbReference>
<dbReference type="SUPFAM" id="SSF56784">
    <property type="entry name" value="HAD-like"/>
    <property type="match status" value="1"/>
</dbReference>
<evidence type="ECO:0000313" key="1">
    <source>
        <dbReference type="EMBL" id="GAA5141887.1"/>
    </source>
</evidence>
<dbReference type="InterPro" id="IPR023214">
    <property type="entry name" value="HAD_sf"/>
</dbReference>
<protein>
    <recommendedName>
        <fullName evidence="3">Haloacid dehalogenase</fullName>
    </recommendedName>
</protein>
<dbReference type="Proteomes" id="UP001499852">
    <property type="component" value="Unassembled WGS sequence"/>
</dbReference>
<dbReference type="NCBIfam" id="TIGR01488">
    <property type="entry name" value="HAD-SF-IB"/>
    <property type="match status" value="1"/>
</dbReference>
<dbReference type="InterPro" id="IPR036412">
    <property type="entry name" value="HAD-like_sf"/>
</dbReference>
<proteinExistence type="predicted"/>
<dbReference type="InterPro" id="IPR050582">
    <property type="entry name" value="HAD-like_SerB"/>
</dbReference>
<dbReference type="Pfam" id="PF12710">
    <property type="entry name" value="HAD"/>
    <property type="match status" value="1"/>
</dbReference>
<gene>
    <name evidence="1" type="ORF">GCM10023213_26860</name>
</gene>
<comment type="caution">
    <text evidence="1">The sequence shown here is derived from an EMBL/GenBank/DDBJ whole genome shotgun (WGS) entry which is preliminary data.</text>
</comment>
<reference evidence="2" key="1">
    <citation type="journal article" date="2019" name="Int. J. Syst. Evol. Microbiol.">
        <title>The Global Catalogue of Microorganisms (GCM) 10K type strain sequencing project: providing services to taxonomists for standard genome sequencing and annotation.</title>
        <authorList>
            <consortium name="The Broad Institute Genomics Platform"/>
            <consortium name="The Broad Institute Genome Sequencing Center for Infectious Disease"/>
            <person name="Wu L."/>
            <person name="Ma J."/>
        </authorList>
    </citation>
    <scope>NUCLEOTIDE SEQUENCE [LARGE SCALE GENOMIC DNA]</scope>
    <source>
        <strain evidence="2">JCM 18053</strain>
    </source>
</reference>
<accession>A0ABP9PAH4</accession>
<organism evidence="1 2">
    <name type="scientific">Prosthecobacter algae</name>
    <dbReference type="NCBI Taxonomy" id="1144682"/>
    <lineage>
        <taxon>Bacteria</taxon>
        <taxon>Pseudomonadati</taxon>
        <taxon>Verrucomicrobiota</taxon>
        <taxon>Verrucomicrobiia</taxon>
        <taxon>Verrucomicrobiales</taxon>
        <taxon>Verrucomicrobiaceae</taxon>
        <taxon>Prosthecobacter</taxon>
    </lineage>
</organism>
<evidence type="ECO:0000313" key="2">
    <source>
        <dbReference type="Proteomes" id="UP001499852"/>
    </source>
</evidence>
<dbReference type="PANTHER" id="PTHR43344">
    <property type="entry name" value="PHOSPHOSERINE PHOSPHATASE"/>
    <property type="match status" value="1"/>
</dbReference>
<evidence type="ECO:0008006" key="3">
    <source>
        <dbReference type="Google" id="ProtNLM"/>
    </source>
</evidence>
<dbReference type="EMBL" id="BAABIA010000005">
    <property type="protein sequence ID" value="GAA5141887.1"/>
    <property type="molecule type" value="Genomic_DNA"/>
</dbReference>
<name>A0ABP9PAH4_9BACT</name>
<sequence length="303" mass="33987">MPYRSFPNPPTPPMFKSPDAVTQYLVASDFDKTLSFNDSGLVLSEMMGVRDFEEKVAGLAKINFVQQGAELAYLLRHDPGFRGVRREHLIETGKQVRLKYNVDLLTQILGQQLGNCRFEFHVISAGPTEVVRSALEGIVPPERVFGTDFDFDPGTGEISAVRRVPAGYGKVAVLQELESKLHVSPDRTIYIGDGSSDLYVMQHVNSRDGHTIAVSEAKSIGRIAKRTVLSNHSPSVLVPILEDILKWDSAQIRQLFASHGLTLQDWDKVRTDWLAFHEEAEPELPLEHRWRTAELKPLHLNGH</sequence>
<keyword evidence="2" id="KW-1185">Reference proteome</keyword>